<keyword evidence="10" id="KW-1185">Reference proteome</keyword>
<evidence type="ECO:0000256" key="3">
    <source>
        <dbReference type="ARBA" id="ARBA00022475"/>
    </source>
</evidence>
<keyword evidence="5 7" id="KW-1133">Transmembrane helix</keyword>
<keyword evidence="2 7" id="KW-0813">Transport</keyword>
<comment type="similarity">
    <text evidence="7">Belongs to the binding-protein-dependent transport system permease family.</text>
</comment>
<dbReference type="GO" id="GO:0010438">
    <property type="term" value="P:cellular response to sulfur starvation"/>
    <property type="evidence" value="ECO:0007669"/>
    <property type="project" value="TreeGrafter"/>
</dbReference>
<dbReference type="InterPro" id="IPR000515">
    <property type="entry name" value="MetI-like"/>
</dbReference>
<gene>
    <name evidence="9" type="ORF">FE782_08785</name>
</gene>
<dbReference type="PANTHER" id="PTHR30151:SF25">
    <property type="entry name" value="TAURINE TRANSPORT SYSTEM PERMEASE PROTEIN TAUC"/>
    <property type="match status" value="1"/>
</dbReference>
<organism evidence="9 10">
    <name type="scientific">Paenibacillus antri</name>
    <dbReference type="NCBI Taxonomy" id="2582848"/>
    <lineage>
        <taxon>Bacteria</taxon>
        <taxon>Bacillati</taxon>
        <taxon>Bacillota</taxon>
        <taxon>Bacilli</taxon>
        <taxon>Bacillales</taxon>
        <taxon>Paenibacillaceae</taxon>
        <taxon>Paenibacillus</taxon>
    </lineage>
</organism>
<dbReference type="GO" id="GO:0005886">
    <property type="term" value="C:plasma membrane"/>
    <property type="evidence" value="ECO:0007669"/>
    <property type="project" value="UniProtKB-SubCell"/>
</dbReference>
<feature type="transmembrane region" description="Helical" evidence="7">
    <location>
        <begin position="125"/>
        <end position="150"/>
    </location>
</feature>
<evidence type="ECO:0000256" key="5">
    <source>
        <dbReference type="ARBA" id="ARBA00022989"/>
    </source>
</evidence>
<keyword evidence="3" id="KW-1003">Cell membrane</keyword>
<feature type="transmembrane region" description="Helical" evidence="7">
    <location>
        <begin position="221"/>
        <end position="242"/>
    </location>
</feature>
<dbReference type="PROSITE" id="PS50928">
    <property type="entry name" value="ABC_TM1"/>
    <property type="match status" value="1"/>
</dbReference>
<evidence type="ECO:0000256" key="1">
    <source>
        <dbReference type="ARBA" id="ARBA00004651"/>
    </source>
</evidence>
<comment type="caution">
    <text evidence="9">The sequence shown here is derived from an EMBL/GenBank/DDBJ whole genome shotgun (WGS) entry which is preliminary data.</text>
</comment>
<comment type="subcellular location">
    <subcellularLocation>
        <location evidence="1 7">Cell membrane</location>
        <topology evidence="1 7">Multi-pass membrane protein</topology>
    </subcellularLocation>
</comment>
<evidence type="ECO:0000256" key="4">
    <source>
        <dbReference type="ARBA" id="ARBA00022692"/>
    </source>
</evidence>
<dbReference type="GO" id="GO:0055085">
    <property type="term" value="P:transmembrane transport"/>
    <property type="evidence" value="ECO:0007669"/>
    <property type="project" value="InterPro"/>
</dbReference>
<evidence type="ECO:0000313" key="10">
    <source>
        <dbReference type="Proteomes" id="UP000309676"/>
    </source>
</evidence>
<dbReference type="Gene3D" id="1.10.3720.10">
    <property type="entry name" value="MetI-like"/>
    <property type="match status" value="1"/>
</dbReference>
<accession>A0A5R9GH82</accession>
<keyword evidence="6 7" id="KW-0472">Membrane</keyword>
<feature type="transmembrane region" description="Helical" evidence="7">
    <location>
        <begin position="157"/>
        <end position="177"/>
    </location>
</feature>
<name>A0A5R9GH82_9BACL</name>
<evidence type="ECO:0000313" key="9">
    <source>
        <dbReference type="EMBL" id="TLS52714.1"/>
    </source>
</evidence>
<dbReference type="PANTHER" id="PTHR30151">
    <property type="entry name" value="ALKANE SULFONATE ABC TRANSPORTER-RELATED, MEMBRANE SUBUNIT"/>
    <property type="match status" value="1"/>
</dbReference>
<keyword evidence="4 7" id="KW-0812">Transmembrane</keyword>
<dbReference type="Pfam" id="PF00528">
    <property type="entry name" value="BPD_transp_1"/>
    <property type="match status" value="1"/>
</dbReference>
<evidence type="ECO:0000259" key="8">
    <source>
        <dbReference type="PROSITE" id="PS50928"/>
    </source>
</evidence>
<feature type="transmembrane region" description="Helical" evidence="7">
    <location>
        <begin position="100"/>
        <end position="119"/>
    </location>
</feature>
<dbReference type="OrthoDB" id="9804353at2"/>
<feature type="domain" description="ABC transmembrane type-1" evidence="8">
    <location>
        <begin position="91"/>
        <end position="271"/>
    </location>
</feature>
<protein>
    <submittedName>
        <fullName evidence="9">ABC transporter permease</fullName>
    </submittedName>
</protein>
<evidence type="ECO:0000256" key="2">
    <source>
        <dbReference type="ARBA" id="ARBA00022448"/>
    </source>
</evidence>
<evidence type="ECO:0000256" key="6">
    <source>
        <dbReference type="ARBA" id="ARBA00023136"/>
    </source>
</evidence>
<feature type="transmembrane region" description="Helical" evidence="7">
    <location>
        <begin position="40"/>
        <end position="57"/>
    </location>
</feature>
<feature type="transmembrane region" description="Helical" evidence="7">
    <location>
        <begin position="254"/>
        <end position="271"/>
    </location>
</feature>
<dbReference type="Proteomes" id="UP000309676">
    <property type="component" value="Unassembled WGS sequence"/>
</dbReference>
<dbReference type="AlphaFoldDB" id="A0A5R9GH82"/>
<dbReference type="EMBL" id="VCIW01000004">
    <property type="protein sequence ID" value="TLS52714.1"/>
    <property type="molecule type" value="Genomic_DNA"/>
</dbReference>
<evidence type="ECO:0000256" key="7">
    <source>
        <dbReference type="RuleBase" id="RU363032"/>
    </source>
</evidence>
<proteinExistence type="inferred from homology"/>
<dbReference type="SUPFAM" id="SSF161098">
    <property type="entry name" value="MetI-like"/>
    <property type="match status" value="1"/>
</dbReference>
<dbReference type="CDD" id="cd06261">
    <property type="entry name" value="TM_PBP2"/>
    <property type="match status" value="1"/>
</dbReference>
<dbReference type="InterPro" id="IPR035906">
    <property type="entry name" value="MetI-like_sf"/>
</dbReference>
<sequence>MQVVKVVNRLKADNSEHRPSPMELEQLEWRRAERRRRHQQWLTVSSPILILALWELLSRTSLIDPRFFPPPTSILRTFWDLTVNGVLLAHVGISLTRIVLGFLVGTIPGVVIGLLMGMYRPFRSFFSPLLMALMPIPTLALMPLILIVFGIGEMSKVMTIAGSVFFPVVINTAAGVANIDRAYIDVANNYGAGPKEFFLRIALPGALPVMLEGVQMGQAIALLTIVAAEMIGANQGIGYLIWSSYKVFNFNPMYVGLILISFFGFTFSILLRRLQSKLVPWQ</sequence>
<reference evidence="9 10" key="1">
    <citation type="submission" date="2019-05" db="EMBL/GenBank/DDBJ databases">
        <authorList>
            <person name="Narsing Rao M.P."/>
            <person name="Li W.J."/>
        </authorList>
    </citation>
    <scope>NUCLEOTIDE SEQUENCE [LARGE SCALE GENOMIC DNA]</scope>
    <source>
        <strain evidence="9 10">SYSU_K30003</strain>
    </source>
</reference>